<reference evidence="1 2" key="1">
    <citation type="journal article" date="2018" name="Environ. Microbiol.">
        <title>Genomes of ubiquitous marine and hypersaline Hydrogenovibrio, Thiomicrorhabdus and Thiomicrospira spp. encode a diversity of mechanisms to sustain chemolithoautotrophy in heterogeneous environments.</title>
        <authorList>
            <person name="Scott K.M."/>
            <person name="Williams J."/>
            <person name="Porter C.M.B."/>
            <person name="Russel S."/>
            <person name="Harmer T.L."/>
            <person name="Paul J.H."/>
            <person name="Antonen K.M."/>
            <person name="Bridges M.K."/>
            <person name="Camper G.J."/>
            <person name="Campla C.K."/>
            <person name="Casella L.G."/>
            <person name="Chase E."/>
            <person name="Conrad J.W."/>
            <person name="Cruz M.C."/>
            <person name="Dunlap D.S."/>
            <person name="Duran L."/>
            <person name="Fahsbender E.M."/>
            <person name="Goldsmith D.B."/>
            <person name="Keeley R.F."/>
            <person name="Kondoff M.R."/>
            <person name="Kussy B.I."/>
            <person name="Lane M.K."/>
            <person name="Lawler S."/>
            <person name="Leigh B.A."/>
            <person name="Lewis C."/>
            <person name="Lostal L.M."/>
            <person name="Marking D."/>
            <person name="Mancera P.A."/>
            <person name="McClenthan E.C."/>
            <person name="McIntyre E.A."/>
            <person name="Mine J.A."/>
            <person name="Modi S."/>
            <person name="Moore B.D."/>
            <person name="Morgan W.A."/>
            <person name="Nelson K.M."/>
            <person name="Nguyen K.N."/>
            <person name="Ogburn N."/>
            <person name="Parrino D.G."/>
            <person name="Pedapudi A.D."/>
            <person name="Pelham R.P."/>
            <person name="Preece A.M."/>
            <person name="Rampersad E.A."/>
            <person name="Richardson J.C."/>
            <person name="Rodgers C.M."/>
            <person name="Schaffer B.L."/>
            <person name="Sheridan N.E."/>
            <person name="Solone M.R."/>
            <person name="Staley Z.R."/>
            <person name="Tabuchi M."/>
            <person name="Waide R.J."/>
            <person name="Wanjugi P.W."/>
            <person name="Young S."/>
            <person name="Clum A."/>
            <person name="Daum C."/>
            <person name="Huntemann M."/>
            <person name="Ivanova N."/>
            <person name="Kyrpides N."/>
            <person name="Mikhailova N."/>
            <person name="Palaniappan K."/>
            <person name="Pillay M."/>
            <person name="Reddy T.B.K."/>
            <person name="Shapiro N."/>
            <person name="Stamatis D."/>
            <person name="Varghese N."/>
            <person name="Woyke T."/>
            <person name="Boden R."/>
            <person name="Freyermuth S.K."/>
            <person name="Kerfeld C.A."/>
        </authorList>
    </citation>
    <scope>NUCLEOTIDE SEQUENCE [LARGE SCALE GENOMIC DNA]</scope>
    <source>
        <strain evidence="1 2">JR-2</strain>
    </source>
</reference>
<name>A0A410H2X1_9GAMM</name>
<protein>
    <submittedName>
        <fullName evidence="1">Uncharacterized protein</fullName>
    </submittedName>
</protein>
<accession>A0A410H2X1</accession>
<dbReference type="EMBL" id="CP035033">
    <property type="protein sequence ID" value="QAB15246.1"/>
    <property type="molecule type" value="Genomic_DNA"/>
</dbReference>
<evidence type="ECO:0000313" key="1">
    <source>
        <dbReference type="EMBL" id="QAB15246.1"/>
    </source>
</evidence>
<sequence length="65" mass="7548">MRTLVSRFILASLFTTSLVMLNGCENAELRECKEKASQLWDSTKDNPKDNKAYWDAIERCKEKYG</sequence>
<gene>
    <name evidence="1" type="ORF">EPV75_05975</name>
</gene>
<organism evidence="1 2">
    <name type="scientific">Hydrogenovibrio thermophilus</name>
    <dbReference type="NCBI Taxonomy" id="265883"/>
    <lineage>
        <taxon>Bacteria</taxon>
        <taxon>Pseudomonadati</taxon>
        <taxon>Pseudomonadota</taxon>
        <taxon>Gammaproteobacteria</taxon>
        <taxon>Thiotrichales</taxon>
        <taxon>Piscirickettsiaceae</taxon>
        <taxon>Hydrogenovibrio</taxon>
    </lineage>
</organism>
<dbReference type="KEGG" id="htr:EPV75_05975"/>
<evidence type="ECO:0000313" key="2">
    <source>
        <dbReference type="Proteomes" id="UP000285478"/>
    </source>
</evidence>
<dbReference type="Proteomes" id="UP000285478">
    <property type="component" value="Chromosome"/>
</dbReference>
<proteinExistence type="predicted"/>
<dbReference type="AlphaFoldDB" id="A0A410H2X1"/>
<dbReference type="RefSeq" id="WP_029937927.1">
    <property type="nucleotide sequence ID" value="NZ_CP035033.1"/>
</dbReference>
<keyword evidence="2" id="KW-1185">Reference proteome</keyword>